<reference evidence="1" key="1">
    <citation type="submission" date="2012-04" db="EMBL/GenBank/DDBJ databases">
        <authorList>
            <person name="Borisov I.G."/>
            <person name="Ivanikova N.V."/>
            <person name="Pinevich A.V."/>
        </authorList>
    </citation>
    <scope>NUCLEOTIDE SEQUENCE</scope>
    <source>
        <strain evidence="1">CALU 1027</strain>
    </source>
</reference>
<organism evidence="1 2">
    <name type="scientific">Prochlorothrix hollandica PCC 9006 = CALU 1027</name>
    <dbReference type="NCBI Taxonomy" id="317619"/>
    <lineage>
        <taxon>Bacteria</taxon>
        <taxon>Bacillati</taxon>
        <taxon>Cyanobacteriota</taxon>
        <taxon>Cyanophyceae</taxon>
        <taxon>Prochlorotrichales</taxon>
        <taxon>Prochlorotrichaceae</taxon>
        <taxon>Prochlorothrix</taxon>
    </lineage>
</organism>
<dbReference type="EMBL" id="AJTX02000002">
    <property type="protein sequence ID" value="KKJ01343.1"/>
    <property type="molecule type" value="Genomic_DNA"/>
</dbReference>
<evidence type="ECO:0000313" key="1">
    <source>
        <dbReference type="EMBL" id="KKJ01343.1"/>
    </source>
</evidence>
<gene>
    <name evidence="1" type="ORF">PROH_03030</name>
</gene>
<name>A0A0M2Q259_PROHO</name>
<proteinExistence type="predicted"/>
<comment type="caution">
    <text evidence="1">The sequence shown here is derived from an EMBL/GenBank/DDBJ whole genome shotgun (WGS) entry which is preliminary data.</text>
</comment>
<keyword evidence="2" id="KW-1185">Reference proteome</keyword>
<protein>
    <submittedName>
        <fullName evidence="1">Uncharacterized protein</fullName>
    </submittedName>
</protein>
<accession>A0A0M2Q259</accession>
<dbReference type="AlphaFoldDB" id="A0A0M2Q259"/>
<evidence type="ECO:0000313" key="2">
    <source>
        <dbReference type="Proteomes" id="UP000034681"/>
    </source>
</evidence>
<dbReference type="Proteomes" id="UP000034681">
    <property type="component" value="Unassembled WGS sequence"/>
</dbReference>
<sequence>MDREGVGVGVSQCLGILRQHRIGVSLNTLDRGEDLSLWLIISCERAPRLIGLGGAARHNPYSYGGHWGKIWICRGALTLNGNLEP</sequence>